<sequence>MAQEVTVKTGPVRTSGYAIKLRKTINAALRGTYKQGRLNAKKVNETITKLNQMLYEVIVEGYEIPKDTILNIQATILEHGDDIVIKEVAVEIWNRDEILSKAVTKEITERLKKTSKEA</sequence>
<dbReference type="EMBL" id="DRZC01000083">
    <property type="protein sequence ID" value="HHQ81052.1"/>
    <property type="molecule type" value="Genomic_DNA"/>
</dbReference>
<evidence type="ECO:0000313" key="1">
    <source>
        <dbReference type="EMBL" id="HHQ81052.1"/>
    </source>
</evidence>
<organism evidence="1">
    <name type="scientific">Fervidicoccus fontis</name>
    <dbReference type="NCBI Taxonomy" id="683846"/>
    <lineage>
        <taxon>Archaea</taxon>
        <taxon>Thermoproteota</taxon>
        <taxon>Thermoprotei</taxon>
        <taxon>Fervidicoccales</taxon>
        <taxon>Fervidicoccaceae</taxon>
        <taxon>Fervidicoccus</taxon>
    </lineage>
</organism>
<comment type="caution">
    <text evidence="1">The sequence shown here is derived from an EMBL/GenBank/DDBJ whole genome shotgun (WGS) entry which is preliminary data.</text>
</comment>
<protein>
    <submittedName>
        <fullName evidence="1">DUF2258 domain-containing protein</fullName>
    </submittedName>
</protein>
<name>A0A7J3ZMB9_9CREN</name>
<dbReference type="InterPro" id="IPR017140">
    <property type="entry name" value="ThermoDBP-RPs_arc"/>
</dbReference>
<dbReference type="AlphaFoldDB" id="A0A7J3ZMB9"/>
<accession>A0A7J3ZMB9</accession>
<gene>
    <name evidence="1" type="ORF">ENM78_06365</name>
</gene>
<reference evidence="1" key="1">
    <citation type="journal article" date="2020" name="mSystems">
        <title>Genome- and Community-Level Interaction Insights into Carbon Utilization and Element Cycling Functions of Hydrothermarchaeota in Hydrothermal Sediment.</title>
        <authorList>
            <person name="Zhou Z."/>
            <person name="Liu Y."/>
            <person name="Xu W."/>
            <person name="Pan J."/>
            <person name="Luo Z.H."/>
            <person name="Li M."/>
        </authorList>
    </citation>
    <scope>NUCLEOTIDE SEQUENCE [LARGE SCALE GENOMIC DNA]</scope>
    <source>
        <strain evidence="1">SpSt-1116</strain>
    </source>
</reference>
<dbReference type="Pfam" id="PF10015">
    <property type="entry name" value="ThermoDBP-RP_arch"/>
    <property type="match status" value="1"/>
</dbReference>
<proteinExistence type="predicted"/>